<dbReference type="GO" id="GO:0005739">
    <property type="term" value="C:mitochondrion"/>
    <property type="evidence" value="ECO:0007669"/>
    <property type="project" value="UniProtKB-SubCell"/>
</dbReference>
<dbReference type="OrthoDB" id="2116030at2759"/>
<gene>
    <name evidence="5" type="ORF">CROQUDRAFT_79172</name>
</gene>
<comment type="similarity">
    <text evidence="3">Belongs to the alpha-ketoglutarate dehydrogenase component 4 family.</text>
</comment>
<evidence type="ECO:0000313" key="6">
    <source>
        <dbReference type="Proteomes" id="UP000886653"/>
    </source>
</evidence>
<protein>
    <submittedName>
        <fullName evidence="5">Uncharacterized protein</fullName>
    </submittedName>
</protein>
<organism evidence="5 6">
    <name type="scientific">Cronartium quercuum f. sp. fusiforme G11</name>
    <dbReference type="NCBI Taxonomy" id="708437"/>
    <lineage>
        <taxon>Eukaryota</taxon>
        <taxon>Fungi</taxon>
        <taxon>Dikarya</taxon>
        <taxon>Basidiomycota</taxon>
        <taxon>Pucciniomycotina</taxon>
        <taxon>Pucciniomycetes</taxon>
        <taxon>Pucciniales</taxon>
        <taxon>Coleosporiaceae</taxon>
        <taxon>Cronartium</taxon>
    </lineage>
</organism>
<keyword evidence="6" id="KW-1185">Reference proteome</keyword>
<reference evidence="5" key="1">
    <citation type="submission" date="2013-11" db="EMBL/GenBank/DDBJ databases">
        <title>Genome sequence of the fusiform rust pathogen reveals effectors for host alternation and coevolution with pine.</title>
        <authorList>
            <consortium name="DOE Joint Genome Institute"/>
            <person name="Smith K."/>
            <person name="Pendleton A."/>
            <person name="Kubisiak T."/>
            <person name="Anderson C."/>
            <person name="Salamov A."/>
            <person name="Aerts A."/>
            <person name="Riley R."/>
            <person name="Clum A."/>
            <person name="Lindquist E."/>
            <person name="Ence D."/>
            <person name="Campbell M."/>
            <person name="Kronenberg Z."/>
            <person name="Feau N."/>
            <person name="Dhillon B."/>
            <person name="Hamelin R."/>
            <person name="Burleigh J."/>
            <person name="Smith J."/>
            <person name="Yandell M."/>
            <person name="Nelson C."/>
            <person name="Grigoriev I."/>
            <person name="Davis J."/>
        </authorList>
    </citation>
    <scope>NUCLEOTIDE SEQUENCE</scope>
    <source>
        <strain evidence="5">G11</strain>
    </source>
</reference>
<dbReference type="AlphaFoldDB" id="A0A9P6NK73"/>
<evidence type="ECO:0000256" key="2">
    <source>
        <dbReference type="ARBA" id="ARBA00023128"/>
    </source>
</evidence>
<sequence length="110" mass="12117">MISTAIRQASHVHKPMIRFLGKRVHDSKPTQPGPHPLAPSDVKESFATFVDHQRHPTAALHNSAPAPSQSNGSKSTPRVLFYEDVSELPWSYHTPSEAEIELINGGGIMR</sequence>
<feature type="region of interest" description="Disordered" evidence="4">
    <location>
        <begin position="21"/>
        <end position="76"/>
    </location>
</feature>
<keyword evidence="2" id="KW-0496">Mitochondrion</keyword>
<name>A0A9P6NK73_9BASI</name>
<dbReference type="InterPro" id="IPR020373">
    <property type="entry name" value="Kgd4/YMR-31"/>
</dbReference>
<evidence type="ECO:0000256" key="3">
    <source>
        <dbReference type="ARBA" id="ARBA00043970"/>
    </source>
</evidence>
<comment type="caution">
    <text evidence="5">The sequence shown here is derived from an EMBL/GenBank/DDBJ whole genome shotgun (WGS) entry which is preliminary data.</text>
</comment>
<dbReference type="Pfam" id="PF10937">
    <property type="entry name" value="Kgd4-YMR31"/>
    <property type="match status" value="1"/>
</dbReference>
<evidence type="ECO:0000256" key="4">
    <source>
        <dbReference type="SAM" id="MobiDB-lite"/>
    </source>
</evidence>
<proteinExistence type="inferred from homology"/>
<evidence type="ECO:0000256" key="1">
    <source>
        <dbReference type="ARBA" id="ARBA00004173"/>
    </source>
</evidence>
<comment type="subcellular location">
    <subcellularLocation>
        <location evidence="1">Mitochondrion</location>
    </subcellularLocation>
</comment>
<dbReference type="EMBL" id="MU167283">
    <property type="protein sequence ID" value="KAG0145051.1"/>
    <property type="molecule type" value="Genomic_DNA"/>
</dbReference>
<feature type="compositionally biased region" description="Polar residues" evidence="4">
    <location>
        <begin position="65"/>
        <end position="76"/>
    </location>
</feature>
<dbReference type="GO" id="GO:0006103">
    <property type="term" value="P:2-oxoglutarate metabolic process"/>
    <property type="evidence" value="ECO:0007669"/>
    <property type="project" value="InterPro"/>
</dbReference>
<evidence type="ECO:0000313" key="5">
    <source>
        <dbReference type="EMBL" id="KAG0145051.1"/>
    </source>
</evidence>
<dbReference type="Proteomes" id="UP000886653">
    <property type="component" value="Unassembled WGS sequence"/>
</dbReference>
<accession>A0A9P6NK73</accession>